<dbReference type="PROSITE" id="PS50097">
    <property type="entry name" value="BTB"/>
    <property type="match status" value="1"/>
</dbReference>
<dbReference type="PANTHER" id="PTHR24412:SF146">
    <property type="entry name" value="KELCH-LIKE PROTEIN 41"/>
    <property type="match status" value="1"/>
</dbReference>
<keyword evidence="7" id="KW-0256">Endoplasmic reticulum</keyword>
<dbReference type="STRING" id="43700.ENSMALP00000015418"/>
<dbReference type="Pfam" id="PF07707">
    <property type="entry name" value="BACK"/>
    <property type="match status" value="1"/>
</dbReference>
<dbReference type="FunFam" id="1.25.40.420:FF:000001">
    <property type="entry name" value="Kelch-like family member 12"/>
    <property type="match status" value="1"/>
</dbReference>
<evidence type="ECO:0000259" key="12">
    <source>
        <dbReference type="PROSITE" id="PS50097"/>
    </source>
</evidence>
<name>A0A3Q3J9G9_MONAL</name>
<dbReference type="InterPro" id="IPR011705">
    <property type="entry name" value="BACK"/>
</dbReference>
<proteinExistence type="predicted"/>
<keyword evidence="14" id="KW-1185">Reference proteome</keyword>
<reference evidence="13" key="1">
    <citation type="submission" date="2025-08" db="UniProtKB">
        <authorList>
            <consortium name="Ensembl"/>
        </authorList>
    </citation>
    <scope>IDENTIFICATION</scope>
</reference>
<dbReference type="Gene3D" id="2.120.10.80">
    <property type="entry name" value="Kelch-type beta propeller"/>
    <property type="match status" value="1"/>
</dbReference>
<feature type="domain" description="BTB" evidence="12">
    <location>
        <begin position="32"/>
        <end position="101"/>
    </location>
</feature>
<dbReference type="PIRSF" id="PIRSF037037">
    <property type="entry name" value="Kelch-like_protein_gigaxonin"/>
    <property type="match status" value="1"/>
</dbReference>
<dbReference type="FunFam" id="3.30.710.10:FF:000006">
    <property type="entry name" value="Kelch repeat and BTB domain-containing 6"/>
    <property type="match status" value="1"/>
</dbReference>
<evidence type="ECO:0000256" key="4">
    <source>
        <dbReference type="ARBA" id="ARBA00022441"/>
    </source>
</evidence>
<evidence type="ECO:0000313" key="13">
    <source>
        <dbReference type="Ensembl" id="ENSMALP00000015418.1"/>
    </source>
</evidence>
<dbReference type="SMART" id="SM00875">
    <property type="entry name" value="BACK"/>
    <property type="match status" value="1"/>
</dbReference>
<dbReference type="RefSeq" id="XP_020441642.1">
    <property type="nucleotide sequence ID" value="XM_020585986.1"/>
</dbReference>
<evidence type="ECO:0000256" key="11">
    <source>
        <dbReference type="SAM" id="MobiDB-lite"/>
    </source>
</evidence>
<reference evidence="13" key="2">
    <citation type="submission" date="2025-09" db="UniProtKB">
        <authorList>
            <consortium name="Ensembl"/>
        </authorList>
    </citation>
    <scope>IDENTIFICATION</scope>
</reference>
<evidence type="ECO:0000256" key="8">
    <source>
        <dbReference type="ARBA" id="ARBA00022951"/>
    </source>
</evidence>
<evidence type="ECO:0000256" key="10">
    <source>
        <dbReference type="ARBA" id="ARBA00023212"/>
    </source>
</evidence>
<keyword evidence="8" id="KW-0703">Sarcoplasmic reticulum</keyword>
<evidence type="ECO:0000313" key="14">
    <source>
        <dbReference type="Proteomes" id="UP000261600"/>
    </source>
</evidence>
<dbReference type="GeneID" id="109951469"/>
<evidence type="ECO:0000256" key="1">
    <source>
        <dbReference type="ARBA" id="ARBA00004245"/>
    </source>
</evidence>
<dbReference type="InterPro" id="IPR015915">
    <property type="entry name" value="Kelch-typ_b-propeller"/>
</dbReference>
<dbReference type="Proteomes" id="UP000261600">
    <property type="component" value="Unplaced"/>
</dbReference>
<dbReference type="InterPro" id="IPR006652">
    <property type="entry name" value="Kelch_1"/>
</dbReference>
<keyword evidence="6" id="KW-0677">Repeat</keyword>
<sequence>MDPNAIKEELRLFQSTLLQDGLKELLNENKFVDCTLKVGDHSFPCHRLIMAACSPYFRDIFFTEDGKEAENTKEVVLEDVDPSTLDMIIHYLYSAEIDLTDDNVQDLIALANRFQIPSVFTVCVNYLQKKLSLGNCMAIFRMGLVFSCPRLAVAARNYIADRFELIYKYEEFLKLAPHELFAIIGGDSLNVEKEELVFEAVMAWVRHDREKRIKVLKDAFNCIRFRLLSEKYFKDRVETDEIVKADPELQKTIQAVRDAFKGKLPEKPKKKEGAGEEEDNPFPGFLNDTRRHGMYARDFILMINDTAVVAYDVSENECFLAAMSEQVPRNHVSLVSQKNQLYIIGGIFMDDENKDVPLQCYVYLLDPVTSDWVALPPMPSPRCLFSIGESGNLLFAVAGKDLQTNESLDSVMCYNVEKMRWSETKKFPLKIHGHAVVSHKGLVYCIGGKTDDNKALNKIFVYNHKQGEWRELAAMKTPRAMFGAVTHSGKIVVAGGVNEEGLTAACEAYDFATNKWEPFAEFPQERSSINLVTSGGSLYAVGGFAMVQMENKEVAPTEVTDVWQYEDDKKQWSGILREMRYAAGSSCVSMRLNAARMPKL</sequence>
<dbReference type="FunFam" id="2.120.10.80:FF:000025">
    <property type="entry name" value="Kelch-like family member 41"/>
    <property type="match status" value="1"/>
</dbReference>
<dbReference type="Pfam" id="PF24681">
    <property type="entry name" value="Kelch_KLHDC2_KLHL20_DRC7"/>
    <property type="match status" value="1"/>
</dbReference>
<dbReference type="Ensembl" id="ENSMALT00000015731.1">
    <property type="protein sequence ID" value="ENSMALP00000015418.1"/>
    <property type="gene ID" value="ENSMALG00000010825.1"/>
</dbReference>
<dbReference type="KEGG" id="malb:109951469"/>
<dbReference type="InterPro" id="IPR011333">
    <property type="entry name" value="SKP1/BTB/POZ_sf"/>
</dbReference>
<dbReference type="Pfam" id="PF00651">
    <property type="entry name" value="BTB"/>
    <property type="match status" value="1"/>
</dbReference>
<evidence type="ECO:0000256" key="5">
    <source>
        <dbReference type="ARBA" id="ARBA00022490"/>
    </source>
</evidence>
<dbReference type="InterPro" id="IPR000210">
    <property type="entry name" value="BTB/POZ_dom"/>
</dbReference>
<keyword evidence="9" id="KW-0472">Membrane</keyword>
<dbReference type="SMART" id="SM00225">
    <property type="entry name" value="BTB"/>
    <property type="match status" value="1"/>
</dbReference>
<evidence type="ECO:0000256" key="6">
    <source>
        <dbReference type="ARBA" id="ARBA00022737"/>
    </source>
</evidence>
<dbReference type="PANTHER" id="PTHR24412">
    <property type="entry name" value="KELCH PROTEIN"/>
    <property type="match status" value="1"/>
</dbReference>
<accession>A0A3Q3J9G9</accession>
<organism evidence="13 14">
    <name type="scientific">Monopterus albus</name>
    <name type="common">Swamp eel</name>
    <dbReference type="NCBI Taxonomy" id="43700"/>
    <lineage>
        <taxon>Eukaryota</taxon>
        <taxon>Metazoa</taxon>
        <taxon>Chordata</taxon>
        <taxon>Craniata</taxon>
        <taxon>Vertebrata</taxon>
        <taxon>Euteleostomi</taxon>
        <taxon>Actinopterygii</taxon>
        <taxon>Neopterygii</taxon>
        <taxon>Teleostei</taxon>
        <taxon>Neoteleostei</taxon>
        <taxon>Acanthomorphata</taxon>
        <taxon>Anabantaria</taxon>
        <taxon>Synbranchiformes</taxon>
        <taxon>Synbranchidae</taxon>
        <taxon>Monopterus</taxon>
    </lineage>
</organism>
<dbReference type="GO" id="GO:0033017">
    <property type="term" value="C:sarcoplasmic reticulum membrane"/>
    <property type="evidence" value="ECO:0007669"/>
    <property type="project" value="UniProtKB-SubCell"/>
</dbReference>
<dbReference type="GO" id="GO:0048741">
    <property type="term" value="P:skeletal muscle fiber development"/>
    <property type="evidence" value="ECO:0007669"/>
    <property type="project" value="UniProtKB-ARBA"/>
</dbReference>
<dbReference type="GO" id="GO:0005856">
    <property type="term" value="C:cytoskeleton"/>
    <property type="evidence" value="ECO:0007669"/>
    <property type="project" value="UniProtKB-SubCell"/>
</dbReference>
<dbReference type="SMART" id="SM00612">
    <property type="entry name" value="Kelch"/>
    <property type="match status" value="4"/>
</dbReference>
<dbReference type="Pfam" id="PF01344">
    <property type="entry name" value="Kelch_1"/>
    <property type="match status" value="1"/>
</dbReference>
<dbReference type="OrthoDB" id="6359816at2759"/>
<evidence type="ECO:0000256" key="3">
    <source>
        <dbReference type="ARBA" id="ARBA00004586"/>
    </source>
</evidence>
<feature type="compositionally biased region" description="Basic and acidic residues" evidence="11">
    <location>
        <begin position="264"/>
        <end position="274"/>
    </location>
</feature>
<dbReference type="Gene3D" id="1.25.40.420">
    <property type="match status" value="1"/>
</dbReference>
<protein>
    <recommendedName>
        <fullName evidence="12">BTB domain-containing protein</fullName>
    </recommendedName>
</protein>
<comment type="subcellular location">
    <subcellularLocation>
        <location evidence="1">Cytoplasm</location>
        <location evidence="1">Cytoskeleton</location>
    </subcellularLocation>
    <subcellularLocation>
        <location evidence="3">Endoplasmic reticulum membrane</location>
    </subcellularLocation>
    <subcellularLocation>
        <location evidence="2">Sarcoplasmic reticulum membrane</location>
    </subcellularLocation>
</comment>
<evidence type="ECO:0000256" key="9">
    <source>
        <dbReference type="ARBA" id="ARBA00023136"/>
    </source>
</evidence>
<evidence type="ECO:0000256" key="7">
    <source>
        <dbReference type="ARBA" id="ARBA00022824"/>
    </source>
</evidence>
<dbReference type="SUPFAM" id="SSF54695">
    <property type="entry name" value="POZ domain"/>
    <property type="match status" value="1"/>
</dbReference>
<keyword evidence="5" id="KW-0963">Cytoplasm</keyword>
<feature type="region of interest" description="Disordered" evidence="11">
    <location>
        <begin position="264"/>
        <end position="283"/>
    </location>
</feature>
<dbReference type="AlphaFoldDB" id="A0A3Q3J9G9"/>
<dbReference type="InterPro" id="IPR017096">
    <property type="entry name" value="BTB-kelch_protein"/>
</dbReference>
<evidence type="ECO:0000256" key="2">
    <source>
        <dbReference type="ARBA" id="ARBA00004449"/>
    </source>
</evidence>
<dbReference type="SUPFAM" id="SSF117281">
    <property type="entry name" value="Kelch motif"/>
    <property type="match status" value="1"/>
</dbReference>
<dbReference type="Gene3D" id="3.30.710.10">
    <property type="entry name" value="Potassium Channel Kv1.1, Chain A"/>
    <property type="match status" value="1"/>
</dbReference>
<keyword evidence="10" id="KW-0206">Cytoskeleton</keyword>
<keyword evidence="4" id="KW-0880">Kelch repeat</keyword>